<dbReference type="EMBL" id="FWEV01000304">
    <property type="protein sequence ID" value="SLM32229.1"/>
    <property type="molecule type" value="Genomic_DNA"/>
</dbReference>
<proteinExistence type="predicted"/>
<accession>A0A1W1HIC5</accession>
<dbReference type="PROSITE" id="PS50966">
    <property type="entry name" value="ZF_SWIM"/>
    <property type="match status" value="1"/>
</dbReference>
<keyword evidence="1" id="KW-0863">Zinc-finger</keyword>
<dbReference type="OrthoDB" id="9772064at2"/>
<dbReference type="STRING" id="1246637.MTBBW1_600059"/>
<gene>
    <name evidence="3" type="ORF">MTBBW1_600059</name>
</gene>
<protein>
    <submittedName>
        <fullName evidence="3">Putative Zinc finger, SWIM domain protein</fullName>
    </submittedName>
</protein>
<evidence type="ECO:0000313" key="3">
    <source>
        <dbReference type="EMBL" id="SLM32229.1"/>
    </source>
</evidence>
<feature type="domain" description="SWIM-type" evidence="2">
    <location>
        <begin position="65"/>
        <end position="102"/>
    </location>
</feature>
<dbReference type="RefSeq" id="WP_080801669.1">
    <property type="nucleotide sequence ID" value="NZ_LT828542.1"/>
</dbReference>
<organism evidence="3 4">
    <name type="scientific">Desulfamplus magnetovallimortis</name>
    <dbReference type="NCBI Taxonomy" id="1246637"/>
    <lineage>
        <taxon>Bacteria</taxon>
        <taxon>Pseudomonadati</taxon>
        <taxon>Thermodesulfobacteriota</taxon>
        <taxon>Desulfobacteria</taxon>
        <taxon>Desulfobacterales</taxon>
        <taxon>Desulfobacteraceae</taxon>
        <taxon>Desulfamplus</taxon>
    </lineage>
</organism>
<evidence type="ECO:0000313" key="4">
    <source>
        <dbReference type="Proteomes" id="UP000191931"/>
    </source>
</evidence>
<dbReference type="SUPFAM" id="SSF48452">
    <property type="entry name" value="TPR-like"/>
    <property type="match status" value="1"/>
</dbReference>
<reference evidence="3 4" key="1">
    <citation type="submission" date="2017-03" db="EMBL/GenBank/DDBJ databases">
        <authorList>
            <person name="Afonso C.L."/>
            <person name="Miller P.J."/>
            <person name="Scott M.A."/>
            <person name="Spackman E."/>
            <person name="Goraichik I."/>
            <person name="Dimitrov K.M."/>
            <person name="Suarez D.L."/>
            <person name="Swayne D.E."/>
        </authorList>
    </citation>
    <scope>NUCLEOTIDE SEQUENCE [LARGE SCALE GENOMIC DNA]</scope>
    <source>
        <strain evidence="3">PRJEB14757</strain>
    </source>
</reference>
<name>A0A1W1HIC5_9BACT</name>
<evidence type="ECO:0000259" key="2">
    <source>
        <dbReference type="PROSITE" id="PS50966"/>
    </source>
</evidence>
<dbReference type="AlphaFoldDB" id="A0A1W1HIC5"/>
<dbReference type="Proteomes" id="UP000191931">
    <property type="component" value="Unassembled WGS sequence"/>
</dbReference>
<dbReference type="GO" id="GO:0008270">
    <property type="term" value="F:zinc ion binding"/>
    <property type="evidence" value="ECO:0007669"/>
    <property type="project" value="UniProtKB-KW"/>
</dbReference>
<keyword evidence="1" id="KW-0479">Metal-binding</keyword>
<dbReference type="InterPro" id="IPR007527">
    <property type="entry name" value="Znf_SWIM"/>
</dbReference>
<dbReference type="InterPro" id="IPR011990">
    <property type="entry name" value="TPR-like_helical_dom_sf"/>
</dbReference>
<keyword evidence="4" id="KW-1185">Reference proteome</keyword>
<keyword evidence="1" id="KW-0862">Zinc</keyword>
<evidence type="ECO:0000256" key="1">
    <source>
        <dbReference type="PROSITE-ProRule" id="PRU00325"/>
    </source>
</evidence>
<sequence>MPELFIEMDNDMIINGLNDSLIKRHSTASSYKKGEKYFKKEQILSMERHGNRLISIIQGEDPTPRKTDISFDEGGLLKLSCNCNAEKGYWCDHIVATLLGAFHDPDKIVHRPALKELLQKKDGNTLKKIIHKIAENNSDMEHLFIRYLIESDDNDLLSDTNTMNDPGSGLSLPANPLVDPAPFASKVTYIIKKYEGQHRDYEGLEQISEVMNEALDFIKQGDGRSAISVMEGIIEGYVKQWFNLDGSYGDTGLFFEDLDMGMAKAILCTAITKDDRKKLNKKIAVWEDNVTGYGIEHPFVLSKSALQQGWDDPILQKILDGETVTESLWPVKIPEHAPIFTLIRLEILEIRKQYSEYLNLALHEKCYFEYLMMLTKTGQCKEAIKNADKMLRSGREALTLAEALREQGLLEYAMEIARIGISLDKPPSAQLALWLSERCDAVGDREEAVNYMIVAFKSAPSFNDFLRIREMCENEKWPAIRNQLLKNLGKGNSFFSLSDIIDIFIHENMINRAISLVDKETYCYREVIRVLEAAIKEKPEWVIENASKRAEEILDSANAKHYNKAVNFLKKARKAYKETKAVDIWNDYKDNLLKKHSRKSKFKGLMEKL</sequence>
<dbReference type="Gene3D" id="1.25.40.10">
    <property type="entry name" value="Tetratricopeptide repeat domain"/>
    <property type="match status" value="1"/>
</dbReference>